<evidence type="ECO:0000259" key="11">
    <source>
        <dbReference type="SMART" id="SM00984"/>
    </source>
</evidence>
<dbReference type="FunFam" id="1.10.1040.10:FF:000026">
    <property type="entry name" value="UDP-glucose 6-dehydrogenase"/>
    <property type="match status" value="1"/>
</dbReference>
<protein>
    <recommendedName>
        <fullName evidence="3 7">UDP-glucose 6-dehydrogenase</fullName>
        <ecNumber evidence="3 7">1.1.1.22</ecNumber>
    </recommendedName>
</protein>
<evidence type="ECO:0000256" key="5">
    <source>
        <dbReference type="ARBA" id="ARBA00023027"/>
    </source>
</evidence>
<dbReference type="Pfam" id="PF00984">
    <property type="entry name" value="UDPG_MGDP_dh"/>
    <property type="match status" value="1"/>
</dbReference>
<dbReference type="SMART" id="SM00984">
    <property type="entry name" value="UDPG_MGDP_dh_C"/>
    <property type="match status" value="1"/>
</dbReference>
<evidence type="ECO:0000256" key="1">
    <source>
        <dbReference type="ARBA" id="ARBA00004701"/>
    </source>
</evidence>
<evidence type="ECO:0000256" key="6">
    <source>
        <dbReference type="ARBA" id="ARBA00047473"/>
    </source>
</evidence>
<dbReference type="EC" id="1.1.1.22" evidence="3 7"/>
<evidence type="ECO:0000256" key="7">
    <source>
        <dbReference type="PIRNR" id="PIRNR000124"/>
    </source>
</evidence>
<dbReference type="GO" id="GO:0003979">
    <property type="term" value="F:UDP-glucose 6-dehydrogenase activity"/>
    <property type="evidence" value="ECO:0007669"/>
    <property type="project" value="UniProtKB-EC"/>
</dbReference>
<comment type="caution">
    <text evidence="12">The sequence shown here is derived from an EMBL/GenBank/DDBJ whole genome shotgun (WGS) entry which is preliminary data.</text>
</comment>
<feature type="binding site" evidence="10">
    <location>
        <position position="83"/>
    </location>
    <ligand>
        <name>NAD(+)</name>
        <dbReference type="ChEBI" id="CHEBI:57540"/>
    </ligand>
</feature>
<feature type="binding site" evidence="9">
    <location>
        <position position="197"/>
    </location>
    <ligand>
        <name>substrate</name>
    </ligand>
</feature>
<dbReference type="FunFam" id="3.40.50.720:FF:000297">
    <property type="entry name" value="UDP-glucose 6-dehydrogenase"/>
    <property type="match status" value="1"/>
</dbReference>
<evidence type="ECO:0000256" key="9">
    <source>
        <dbReference type="PIRSR" id="PIRSR500134-2"/>
    </source>
</evidence>
<name>A0A2P7QQ62_9GAMM</name>
<comment type="similarity">
    <text evidence="2 7">Belongs to the UDP-glucose/GDP-mannose dehydrogenase family.</text>
</comment>
<feature type="binding site" evidence="9">
    <location>
        <position position="388"/>
    </location>
    <ligand>
        <name>substrate</name>
    </ligand>
</feature>
<feature type="binding site" evidence="10">
    <location>
        <position position="256"/>
    </location>
    <ligand>
        <name>NAD(+)</name>
        <dbReference type="ChEBI" id="CHEBI:57540"/>
    </ligand>
</feature>
<feature type="domain" description="UDP-glucose/GDP-mannose dehydrogenase C-terminal" evidence="11">
    <location>
        <begin position="300"/>
        <end position="387"/>
    </location>
</feature>
<evidence type="ECO:0000256" key="10">
    <source>
        <dbReference type="PIRSR" id="PIRSR500134-3"/>
    </source>
</evidence>
<dbReference type="Pfam" id="PF03721">
    <property type="entry name" value="UDPG_MGDP_dh_N"/>
    <property type="match status" value="1"/>
</dbReference>
<evidence type="ECO:0000256" key="3">
    <source>
        <dbReference type="ARBA" id="ARBA00012954"/>
    </source>
</evidence>
<dbReference type="InterPro" id="IPR013328">
    <property type="entry name" value="6PGD_dom2"/>
</dbReference>
<dbReference type="EMBL" id="PXYH01000017">
    <property type="protein sequence ID" value="PSJ40070.1"/>
    <property type="molecule type" value="Genomic_DNA"/>
</dbReference>
<organism evidence="12 13">
    <name type="scientific">Zobellella taiwanensis</name>
    <dbReference type="NCBI Taxonomy" id="347535"/>
    <lineage>
        <taxon>Bacteria</taxon>
        <taxon>Pseudomonadati</taxon>
        <taxon>Pseudomonadota</taxon>
        <taxon>Gammaproteobacteria</taxon>
        <taxon>Aeromonadales</taxon>
        <taxon>Aeromonadaceae</taxon>
        <taxon>Zobellella</taxon>
    </lineage>
</organism>
<dbReference type="Gene3D" id="3.40.50.720">
    <property type="entry name" value="NAD(P)-binding Rossmann-like Domain"/>
    <property type="match status" value="2"/>
</dbReference>
<dbReference type="GO" id="GO:0006065">
    <property type="term" value="P:UDP-glucuronate biosynthetic process"/>
    <property type="evidence" value="ECO:0007669"/>
    <property type="project" value="UniProtKB-UniPathway"/>
</dbReference>
<dbReference type="InterPro" id="IPR028357">
    <property type="entry name" value="UDPglc_DH_bac"/>
</dbReference>
<dbReference type="SUPFAM" id="SSF48179">
    <property type="entry name" value="6-phosphogluconate dehydrogenase C-terminal domain-like"/>
    <property type="match status" value="1"/>
</dbReference>
<feature type="active site" description="Nucleophile" evidence="8">
    <location>
        <position position="253"/>
    </location>
</feature>
<feature type="binding site" evidence="9">
    <location>
        <begin position="242"/>
        <end position="246"/>
    </location>
    <ligand>
        <name>substrate</name>
    </ligand>
</feature>
<feature type="binding site" evidence="10">
    <location>
        <position position="314"/>
    </location>
    <ligand>
        <name>NAD(+)</name>
        <dbReference type="ChEBI" id="CHEBI:57540"/>
    </ligand>
</feature>
<dbReference type="PIRSF" id="PIRSF000124">
    <property type="entry name" value="UDPglc_GDPman_dh"/>
    <property type="match status" value="1"/>
</dbReference>
<dbReference type="InterPro" id="IPR014026">
    <property type="entry name" value="UDP-Glc/GDP-Man_DH_dimer"/>
</dbReference>
<dbReference type="PIRSF" id="PIRSF500134">
    <property type="entry name" value="UDPglc_DH_bac"/>
    <property type="match status" value="1"/>
</dbReference>
<comment type="catalytic activity">
    <reaction evidence="6 7">
        <text>UDP-alpha-D-glucose + 2 NAD(+) + H2O = UDP-alpha-D-glucuronate + 2 NADH + 3 H(+)</text>
        <dbReference type="Rhea" id="RHEA:23596"/>
        <dbReference type="ChEBI" id="CHEBI:15377"/>
        <dbReference type="ChEBI" id="CHEBI:15378"/>
        <dbReference type="ChEBI" id="CHEBI:57540"/>
        <dbReference type="ChEBI" id="CHEBI:57945"/>
        <dbReference type="ChEBI" id="CHEBI:58052"/>
        <dbReference type="ChEBI" id="CHEBI:58885"/>
        <dbReference type="EC" id="1.1.1.22"/>
    </reaction>
</comment>
<dbReference type="UniPathway" id="UPA00038">
    <property type="reaction ID" value="UER00491"/>
</dbReference>
<dbReference type="OrthoDB" id="9803238at2"/>
<feature type="binding site" evidence="9">
    <location>
        <begin position="142"/>
        <end position="145"/>
    </location>
    <ligand>
        <name>substrate</name>
    </ligand>
</feature>
<dbReference type="Proteomes" id="UP000242181">
    <property type="component" value="Unassembled WGS sequence"/>
</dbReference>
<dbReference type="AlphaFoldDB" id="A0A2P7QQ62"/>
<sequence>MKIAIAGTGYVGLSNAMLLAQHNEVVALDIIPEKVALLNNRQSPIVDADITDFLQNRPIDFCATTSKEEAYRNADFVVIATPTDYDPDTNYFNTQSVEAVVKDVMAINPNAVMVIKSTVPVGYTQRLKEQTGSNNIIFSPEFLREGKALHDNLYPSRIIVGEQSERAEQFAGLLLQGAIKKDVPVLYTHSTEAEAVKLFSNTYLALRVAYFNELDSYAESHGLDSRQIIEGVGLDPRIGNHYNNPSFGYGGYCLPKDTKQLLANYRDVPNNIIQAIVDANTTRKDFIANAILKKNPRVVGIYRLVMKAGSDNFRASAIQGVMKRIKAKGVEVIVYEPVLTEPEFYHSRVVNNLEEFKQLAEVIVANRPSAELQDVADKVYTRDLFGSD</sequence>
<feature type="binding site" evidence="9">
    <location>
        <position position="250"/>
    </location>
    <ligand>
        <name>substrate</name>
    </ligand>
</feature>
<evidence type="ECO:0000256" key="4">
    <source>
        <dbReference type="ARBA" id="ARBA00023002"/>
    </source>
</evidence>
<feature type="binding site" evidence="10">
    <location>
        <position position="145"/>
    </location>
    <ligand>
        <name>NAD(+)</name>
        <dbReference type="ChEBI" id="CHEBI:57540"/>
    </ligand>
</feature>
<keyword evidence="4 7" id="KW-0560">Oxidoreductase</keyword>
<dbReference type="InterPro" id="IPR008927">
    <property type="entry name" value="6-PGluconate_DH-like_C_sf"/>
</dbReference>
<dbReference type="InterPro" id="IPR014027">
    <property type="entry name" value="UDP-Glc/GDP-Man_DH_C"/>
</dbReference>
<gene>
    <name evidence="12" type="ORF">C7I36_12445</name>
</gene>
<keyword evidence="13" id="KW-1185">Reference proteome</keyword>
<reference evidence="12 13" key="1">
    <citation type="submission" date="2018-03" db="EMBL/GenBank/DDBJ databases">
        <title>The draft genome of Zobellella taiwanensis JCM 13381.</title>
        <authorList>
            <person name="Liu L."/>
            <person name="Li L."/>
            <person name="Wang T."/>
            <person name="Zhang X."/>
            <person name="Liang L."/>
        </authorList>
    </citation>
    <scope>NUCLEOTIDE SEQUENCE [LARGE SCALE GENOMIC DNA]</scope>
    <source>
        <strain evidence="12 13">JCM 13381</strain>
    </source>
</reference>
<dbReference type="InterPro" id="IPR001732">
    <property type="entry name" value="UDP-Glc/GDP-Man_DH_N"/>
</dbReference>
<dbReference type="SUPFAM" id="SSF51735">
    <property type="entry name" value="NAD(P)-binding Rossmann-fold domains"/>
    <property type="match status" value="1"/>
</dbReference>
<dbReference type="Pfam" id="PF03720">
    <property type="entry name" value="UDPG_MGDP_dh_C"/>
    <property type="match status" value="1"/>
</dbReference>
<dbReference type="RefSeq" id="WP_106454020.1">
    <property type="nucleotide sequence ID" value="NZ_PXYH01000017.1"/>
</dbReference>
<evidence type="ECO:0000313" key="13">
    <source>
        <dbReference type="Proteomes" id="UP000242181"/>
    </source>
</evidence>
<dbReference type="PANTHER" id="PTHR43750">
    <property type="entry name" value="UDP-GLUCOSE 6-DEHYDROGENASE TUAD"/>
    <property type="match status" value="1"/>
</dbReference>
<evidence type="ECO:0000256" key="2">
    <source>
        <dbReference type="ARBA" id="ARBA00006601"/>
    </source>
</evidence>
<dbReference type="Gene3D" id="1.10.1040.10">
    <property type="entry name" value="N-(1-d-carboxylethyl)-l-norvaline Dehydrogenase, domain 2"/>
    <property type="match status" value="1"/>
</dbReference>
<comment type="pathway">
    <text evidence="1">Nucleotide-sugar biosynthesis; UDP-alpha-D-glucuronate biosynthesis; UDP-alpha-D-glucuronate from UDP-alpha-D-glucose: step 1/1.</text>
</comment>
<dbReference type="InterPro" id="IPR017476">
    <property type="entry name" value="UDP-Glc/GDP-Man"/>
</dbReference>
<dbReference type="GO" id="GO:0051287">
    <property type="term" value="F:NAD binding"/>
    <property type="evidence" value="ECO:0007669"/>
    <property type="project" value="InterPro"/>
</dbReference>
<feature type="binding site" evidence="10">
    <location>
        <position position="29"/>
    </location>
    <ligand>
        <name>NAD(+)</name>
        <dbReference type="ChEBI" id="CHEBI:57540"/>
    </ligand>
</feature>
<evidence type="ECO:0000256" key="8">
    <source>
        <dbReference type="PIRSR" id="PIRSR500134-1"/>
    </source>
</evidence>
<keyword evidence="5 7" id="KW-0520">NAD</keyword>
<feature type="binding site" evidence="10">
    <location>
        <position position="118"/>
    </location>
    <ligand>
        <name>NAD(+)</name>
        <dbReference type="ChEBI" id="CHEBI:57540"/>
    </ligand>
</feature>
<dbReference type="PANTHER" id="PTHR43750:SF2">
    <property type="entry name" value="UDP-GLUCOSE 6-DEHYDROGENASE"/>
    <property type="match status" value="1"/>
</dbReference>
<feature type="binding site" evidence="9">
    <location>
        <position position="307"/>
    </location>
    <ligand>
        <name>substrate</name>
    </ligand>
</feature>
<dbReference type="GO" id="GO:0000271">
    <property type="term" value="P:polysaccharide biosynthetic process"/>
    <property type="evidence" value="ECO:0007669"/>
    <property type="project" value="InterPro"/>
</dbReference>
<dbReference type="InterPro" id="IPR036220">
    <property type="entry name" value="UDP-Glc/GDP-Man_DH_C_sf"/>
</dbReference>
<proteinExistence type="inferred from homology"/>
<evidence type="ECO:0000313" key="12">
    <source>
        <dbReference type="EMBL" id="PSJ40070.1"/>
    </source>
</evidence>
<dbReference type="InterPro" id="IPR036291">
    <property type="entry name" value="NAD(P)-bd_dom_sf"/>
</dbReference>
<dbReference type="NCBIfam" id="TIGR03026">
    <property type="entry name" value="NDP-sugDHase"/>
    <property type="match status" value="1"/>
</dbReference>
<dbReference type="SUPFAM" id="SSF52413">
    <property type="entry name" value="UDP-glucose/GDP-mannose dehydrogenase C-terminal domain"/>
    <property type="match status" value="1"/>
</dbReference>
<accession>A0A2P7QQ62</accession>
<feature type="binding site" evidence="9">
    <location>
        <position position="306"/>
    </location>
    <ligand>
        <name>substrate</name>
    </ligand>
</feature>
<feature type="binding site" evidence="10">
    <location>
        <position position="34"/>
    </location>
    <ligand>
        <name>NAD(+)</name>
        <dbReference type="ChEBI" id="CHEBI:57540"/>
    </ligand>
</feature>